<evidence type="ECO:0000256" key="2">
    <source>
        <dbReference type="ARBA" id="ARBA00009328"/>
    </source>
</evidence>
<organism evidence="9 10">
    <name type="scientific">Bugula neritina</name>
    <name type="common">Brown bryozoan</name>
    <name type="synonym">Sertularia neritina</name>
    <dbReference type="NCBI Taxonomy" id="10212"/>
    <lineage>
        <taxon>Eukaryota</taxon>
        <taxon>Metazoa</taxon>
        <taxon>Spiralia</taxon>
        <taxon>Lophotrochozoa</taxon>
        <taxon>Bryozoa</taxon>
        <taxon>Gymnolaemata</taxon>
        <taxon>Cheilostomatida</taxon>
        <taxon>Flustrina</taxon>
        <taxon>Buguloidea</taxon>
        <taxon>Bugulidae</taxon>
        <taxon>Bugula</taxon>
    </lineage>
</organism>
<comment type="caution">
    <text evidence="9">The sequence shown here is derived from an EMBL/GenBank/DDBJ whole genome shotgun (WGS) entry which is preliminary data.</text>
</comment>
<feature type="region of interest" description="Disordered" evidence="7">
    <location>
        <begin position="1"/>
        <end position="25"/>
    </location>
</feature>
<evidence type="ECO:0000256" key="1">
    <source>
        <dbReference type="ARBA" id="ARBA00004167"/>
    </source>
</evidence>
<evidence type="ECO:0000256" key="3">
    <source>
        <dbReference type="ARBA" id="ARBA00014451"/>
    </source>
</evidence>
<evidence type="ECO:0000256" key="7">
    <source>
        <dbReference type="SAM" id="MobiDB-lite"/>
    </source>
</evidence>
<dbReference type="OrthoDB" id="1880105at2759"/>
<protein>
    <recommendedName>
        <fullName evidence="3">Small integral membrane protein 8</fullName>
    </recommendedName>
</protein>
<comment type="similarity">
    <text evidence="2">Belongs to the SMIM8 family.</text>
</comment>
<accession>A0A7J7JMJ1</accession>
<name>A0A7J7JMJ1_BUGNE</name>
<evidence type="ECO:0000256" key="5">
    <source>
        <dbReference type="ARBA" id="ARBA00022989"/>
    </source>
</evidence>
<keyword evidence="6 8" id="KW-0472">Membrane</keyword>
<evidence type="ECO:0000313" key="10">
    <source>
        <dbReference type="Proteomes" id="UP000593567"/>
    </source>
</evidence>
<dbReference type="PANTHER" id="PTHR14274:SF1">
    <property type="entry name" value="SMALL INTEGRAL MEMBRANE PROTEIN 8"/>
    <property type="match status" value="1"/>
</dbReference>
<keyword evidence="4 8" id="KW-0812">Transmembrane</keyword>
<keyword evidence="5 8" id="KW-1133">Transmembrane helix</keyword>
<dbReference type="EMBL" id="VXIV02002196">
    <property type="protein sequence ID" value="KAF6026861.1"/>
    <property type="molecule type" value="Genomic_DNA"/>
</dbReference>
<comment type="subcellular location">
    <subcellularLocation>
        <location evidence="1">Membrane</location>
        <topology evidence="1">Single-pass membrane protein</topology>
    </subcellularLocation>
</comment>
<sequence length="105" mass="11571">MSADKGLESKTSAKTNRYANPHGRTSWARAGATSAFKAINPELFIKPNKFTTVVGLIALSGCVAFMGYMHAMDENQKDFQEGTAYKAVDEDGNYSKVVSRKSRWD</sequence>
<dbReference type="GO" id="GO:0016020">
    <property type="term" value="C:membrane"/>
    <property type="evidence" value="ECO:0007669"/>
    <property type="project" value="UniProtKB-SubCell"/>
</dbReference>
<dbReference type="Proteomes" id="UP000593567">
    <property type="component" value="Unassembled WGS sequence"/>
</dbReference>
<feature type="transmembrane region" description="Helical" evidence="8">
    <location>
        <begin position="50"/>
        <end position="69"/>
    </location>
</feature>
<evidence type="ECO:0000313" key="9">
    <source>
        <dbReference type="EMBL" id="KAF6026861.1"/>
    </source>
</evidence>
<dbReference type="InterPro" id="IPR026686">
    <property type="entry name" value="UPF0708"/>
</dbReference>
<dbReference type="Pfam" id="PF14937">
    <property type="entry name" value="DUF4500"/>
    <property type="match status" value="1"/>
</dbReference>
<reference evidence="9" key="1">
    <citation type="submission" date="2020-06" db="EMBL/GenBank/DDBJ databases">
        <title>Draft genome of Bugula neritina, a colonial animal packing powerful symbionts and potential medicines.</title>
        <authorList>
            <person name="Rayko M."/>
        </authorList>
    </citation>
    <scope>NUCLEOTIDE SEQUENCE [LARGE SCALE GENOMIC DNA]</scope>
    <source>
        <strain evidence="9">Kwan_BN1</strain>
    </source>
</reference>
<keyword evidence="10" id="KW-1185">Reference proteome</keyword>
<evidence type="ECO:0000256" key="4">
    <source>
        <dbReference type="ARBA" id="ARBA00022692"/>
    </source>
</evidence>
<dbReference type="PANTHER" id="PTHR14274">
    <property type="entry name" value="SMALL INTEGRAL MEMBRANE PROTEIN 8"/>
    <property type="match status" value="1"/>
</dbReference>
<dbReference type="AlphaFoldDB" id="A0A7J7JMJ1"/>
<feature type="compositionally biased region" description="Polar residues" evidence="7">
    <location>
        <begin position="9"/>
        <end position="18"/>
    </location>
</feature>
<gene>
    <name evidence="9" type="ORF">EB796_014845</name>
</gene>
<proteinExistence type="inferred from homology"/>
<evidence type="ECO:0000256" key="6">
    <source>
        <dbReference type="ARBA" id="ARBA00023136"/>
    </source>
</evidence>
<evidence type="ECO:0000256" key="8">
    <source>
        <dbReference type="SAM" id="Phobius"/>
    </source>
</evidence>